<gene>
    <name evidence="3" type="ORF">BN11_1600004</name>
</gene>
<comment type="caution">
    <text evidence="3">The sequence shown here is derived from an EMBL/GenBank/DDBJ whole genome shotgun (WGS) entry which is preliminary data.</text>
</comment>
<dbReference type="OrthoDB" id="7839592at2"/>
<sequence length="276" mass="29861">MIFRRRSKSEPAPSPPAPLPVPPFAPDPVAVADTVVPVDDPRQLYADAGLALPPPTDRGEVRPGMRVLSLVVPETESTLEVWERLRDLHPHTGYWPIVVGEGLWESTIFEFGGPGSAQPYAAGDGRAWFEAKYAERFGEEGPIRGQAEPVPGTDTWDDLLGVTLGEATEIALVPAAYGWEAPSVLGWSGAVNYDIDESEHATVLRRWSGQWGLEVVGLSLDILSARIARPATTPEERLARAMEIYLYCPDAVDQGVGSIDALAAGTCLPAIALWWD</sequence>
<dbReference type="AlphaFoldDB" id="W6K222"/>
<proteinExistence type="predicted"/>
<dbReference type="Proteomes" id="UP000035763">
    <property type="component" value="Unassembled WGS sequence"/>
</dbReference>
<dbReference type="InterPro" id="IPR025349">
    <property type="entry name" value="DUF4253"/>
</dbReference>
<dbReference type="EMBL" id="CAJA01000069">
    <property type="protein sequence ID" value="CCH72369.1"/>
    <property type="molecule type" value="Genomic_DNA"/>
</dbReference>
<feature type="domain" description="DUF4253" evidence="2">
    <location>
        <begin position="170"/>
        <end position="276"/>
    </location>
</feature>
<accession>W6K222</accession>
<evidence type="ECO:0000256" key="1">
    <source>
        <dbReference type="SAM" id="MobiDB-lite"/>
    </source>
</evidence>
<organism evidence="3 4">
    <name type="scientific">Nostocoides australiense Ben110</name>
    <dbReference type="NCBI Taxonomy" id="1193182"/>
    <lineage>
        <taxon>Bacteria</taxon>
        <taxon>Bacillati</taxon>
        <taxon>Actinomycetota</taxon>
        <taxon>Actinomycetes</taxon>
        <taxon>Micrococcales</taxon>
        <taxon>Intrasporangiaceae</taxon>
        <taxon>Nostocoides</taxon>
    </lineage>
</organism>
<reference evidence="3 4" key="1">
    <citation type="journal article" date="2013" name="ISME J.">
        <title>A metabolic model for members of the genus Tetrasphaera involved in enhanced biological phosphorus removal.</title>
        <authorList>
            <person name="Kristiansen R."/>
            <person name="Nguyen H.T.T."/>
            <person name="Saunders A.M."/>
            <person name="Nielsen J.L."/>
            <person name="Wimmer R."/>
            <person name="Le V.Q."/>
            <person name="McIlroy S.J."/>
            <person name="Petrovski S."/>
            <person name="Seviour R.J."/>
            <person name="Calteau A."/>
            <person name="Nielsen K.L."/>
            <person name="Nielsen P.H."/>
        </authorList>
    </citation>
    <scope>NUCLEOTIDE SEQUENCE [LARGE SCALE GENOMIC DNA]</scope>
    <source>
        <strain evidence="3 4">Ben110</strain>
    </source>
</reference>
<keyword evidence="4" id="KW-1185">Reference proteome</keyword>
<feature type="region of interest" description="Disordered" evidence="1">
    <location>
        <begin position="1"/>
        <end position="25"/>
    </location>
</feature>
<feature type="compositionally biased region" description="Pro residues" evidence="1">
    <location>
        <begin position="12"/>
        <end position="25"/>
    </location>
</feature>
<dbReference type="Pfam" id="PF14062">
    <property type="entry name" value="DUF4253"/>
    <property type="match status" value="1"/>
</dbReference>
<name>W6K222_9MICO</name>
<dbReference type="STRING" id="1193182.BN11_1600004"/>
<evidence type="ECO:0000259" key="2">
    <source>
        <dbReference type="Pfam" id="PF14062"/>
    </source>
</evidence>
<protein>
    <recommendedName>
        <fullName evidence="2">DUF4253 domain-containing protein</fullName>
    </recommendedName>
</protein>
<evidence type="ECO:0000313" key="3">
    <source>
        <dbReference type="EMBL" id="CCH72369.1"/>
    </source>
</evidence>
<evidence type="ECO:0000313" key="4">
    <source>
        <dbReference type="Proteomes" id="UP000035763"/>
    </source>
</evidence>